<keyword evidence="3" id="KW-1185">Reference proteome</keyword>
<name>A0A6G1IYU9_9PLEO</name>
<dbReference type="Proteomes" id="UP000799291">
    <property type="component" value="Unassembled WGS sequence"/>
</dbReference>
<sequence length="180" mass="20535">MERFRIDGPLVPLQVQLRDQGVLSEVPRDHPSQAIQRESHRTPRRDVGCGRRNQKTITEDIEKRTKTCPGANELSLPTGRRSSSQETRPPPAVKSEVHSSYEASNQTQIGRSFSASLRRRRFVCTLYRQHCRFGREHKPGLWLEDPHLIVHELTIPTATNRIGRSFVVVTAMLPFHALLA</sequence>
<reference evidence="2" key="1">
    <citation type="journal article" date="2020" name="Stud. Mycol.">
        <title>101 Dothideomycetes genomes: a test case for predicting lifestyles and emergence of pathogens.</title>
        <authorList>
            <person name="Haridas S."/>
            <person name="Albert R."/>
            <person name="Binder M."/>
            <person name="Bloem J."/>
            <person name="Labutti K."/>
            <person name="Salamov A."/>
            <person name="Andreopoulos B."/>
            <person name="Baker S."/>
            <person name="Barry K."/>
            <person name="Bills G."/>
            <person name="Bluhm B."/>
            <person name="Cannon C."/>
            <person name="Castanera R."/>
            <person name="Culley D."/>
            <person name="Daum C."/>
            <person name="Ezra D."/>
            <person name="Gonzalez J."/>
            <person name="Henrissat B."/>
            <person name="Kuo A."/>
            <person name="Liang C."/>
            <person name="Lipzen A."/>
            <person name="Lutzoni F."/>
            <person name="Magnuson J."/>
            <person name="Mondo S."/>
            <person name="Nolan M."/>
            <person name="Ohm R."/>
            <person name="Pangilinan J."/>
            <person name="Park H.-J."/>
            <person name="Ramirez L."/>
            <person name="Alfaro M."/>
            <person name="Sun H."/>
            <person name="Tritt A."/>
            <person name="Yoshinaga Y."/>
            <person name="Zwiers L.-H."/>
            <person name="Turgeon B."/>
            <person name="Goodwin S."/>
            <person name="Spatafora J."/>
            <person name="Crous P."/>
            <person name="Grigoriev I."/>
        </authorList>
    </citation>
    <scope>NUCLEOTIDE SEQUENCE</scope>
    <source>
        <strain evidence="2">CBS 122367</strain>
    </source>
</reference>
<gene>
    <name evidence="2" type="ORF">K458DRAFT_453618</name>
</gene>
<accession>A0A6G1IYU9</accession>
<evidence type="ECO:0000256" key="1">
    <source>
        <dbReference type="SAM" id="MobiDB-lite"/>
    </source>
</evidence>
<proteinExistence type="predicted"/>
<evidence type="ECO:0000313" key="2">
    <source>
        <dbReference type="EMBL" id="KAF2683143.1"/>
    </source>
</evidence>
<protein>
    <submittedName>
        <fullName evidence="2">Uncharacterized protein</fullName>
    </submittedName>
</protein>
<organism evidence="2 3">
    <name type="scientific">Lentithecium fluviatile CBS 122367</name>
    <dbReference type="NCBI Taxonomy" id="1168545"/>
    <lineage>
        <taxon>Eukaryota</taxon>
        <taxon>Fungi</taxon>
        <taxon>Dikarya</taxon>
        <taxon>Ascomycota</taxon>
        <taxon>Pezizomycotina</taxon>
        <taxon>Dothideomycetes</taxon>
        <taxon>Pleosporomycetidae</taxon>
        <taxon>Pleosporales</taxon>
        <taxon>Massarineae</taxon>
        <taxon>Lentitheciaceae</taxon>
        <taxon>Lentithecium</taxon>
    </lineage>
</organism>
<feature type="region of interest" description="Disordered" evidence="1">
    <location>
        <begin position="22"/>
        <end position="105"/>
    </location>
</feature>
<dbReference type="EMBL" id="MU005585">
    <property type="protein sequence ID" value="KAF2683143.1"/>
    <property type="molecule type" value="Genomic_DNA"/>
</dbReference>
<feature type="compositionally biased region" description="Basic and acidic residues" evidence="1">
    <location>
        <begin position="26"/>
        <end position="49"/>
    </location>
</feature>
<evidence type="ECO:0000313" key="3">
    <source>
        <dbReference type="Proteomes" id="UP000799291"/>
    </source>
</evidence>
<dbReference type="AlphaFoldDB" id="A0A6G1IYU9"/>